<feature type="repeat" description="WD" evidence="6">
    <location>
        <begin position="179"/>
        <end position="221"/>
    </location>
</feature>
<keyword evidence="10" id="KW-1185">Reference proteome</keyword>
<dbReference type="InterPro" id="IPR001680">
    <property type="entry name" value="WD40_rpt"/>
</dbReference>
<dbReference type="GO" id="GO:0006364">
    <property type="term" value="P:rRNA processing"/>
    <property type="evidence" value="ECO:0007669"/>
    <property type="project" value="UniProtKB-KW"/>
</dbReference>
<dbReference type="PROSITE" id="PS00678">
    <property type="entry name" value="WD_REPEATS_1"/>
    <property type="match status" value="1"/>
</dbReference>
<evidence type="ECO:0000256" key="2">
    <source>
        <dbReference type="ARBA" id="ARBA00022552"/>
    </source>
</evidence>
<gene>
    <name evidence="9" type="ORF">ZIOFF_004420</name>
</gene>
<dbReference type="EMBL" id="JACMSC010000001">
    <property type="protein sequence ID" value="KAG6539258.1"/>
    <property type="molecule type" value="Genomic_DNA"/>
</dbReference>
<evidence type="ECO:0000259" key="8">
    <source>
        <dbReference type="Pfam" id="PF09384"/>
    </source>
</evidence>
<feature type="compositionally biased region" description="Basic residues" evidence="7">
    <location>
        <begin position="15"/>
        <end position="26"/>
    </location>
</feature>
<keyword evidence="3 6" id="KW-0853">WD repeat</keyword>
<name>A0A8J5IVS0_ZINOF</name>
<keyword evidence="5" id="KW-0539">Nucleus</keyword>
<reference evidence="9 10" key="1">
    <citation type="submission" date="2020-08" db="EMBL/GenBank/DDBJ databases">
        <title>Plant Genome Project.</title>
        <authorList>
            <person name="Zhang R.-G."/>
        </authorList>
    </citation>
    <scope>NUCLEOTIDE SEQUENCE [LARGE SCALE GENOMIC DNA]</scope>
    <source>
        <tissue evidence="9">Rhizome</tissue>
    </source>
</reference>
<dbReference type="OrthoDB" id="431715at2759"/>
<keyword evidence="4" id="KW-0677">Repeat</keyword>
<organism evidence="9 10">
    <name type="scientific">Zingiber officinale</name>
    <name type="common">Ginger</name>
    <name type="synonym">Amomum zingiber</name>
    <dbReference type="NCBI Taxonomy" id="94328"/>
    <lineage>
        <taxon>Eukaryota</taxon>
        <taxon>Viridiplantae</taxon>
        <taxon>Streptophyta</taxon>
        <taxon>Embryophyta</taxon>
        <taxon>Tracheophyta</taxon>
        <taxon>Spermatophyta</taxon>
        <taxon>Magnoliopsida</taxon>
        <taxon>Liliopsida</taxon>
        <taxon>Zingiberales</taxon>
        <taxon>Zingiberaceae</taxon>
        <taxon>Zingiber</taxon>
    </lineage>
</organism>
<evidence type="ECO:0000256" key="1">
    <source>
        <dbReference type="ARBA" id="ARBA00004123"/>
    </source>
</evidence>
<dbReference type="InterPro" id="IPR019775">
    <property type="entry name" value="WD40_repeat_CS"/>
</dbReference>
<sequence>MADESKPFFPVEKAHHVKPPPPRRPRLNTQESRFWRCFRHSELASGLILPVTALEFSPVAPFHLAAACSAAVHLYDGGASPSLAPLPHSPLSGFSDVAYSPSFRCDGSLLAAGGESGIVQVFRLDKAGPPLRRLSAHARPVRFVRYPRLEDKLHVFSGGDDALLVYWDVPSETQLITFPGAHRDYIRAGSPSPTSPEVMATGSYDHSIKIWDVRVPSSSNAILSFSHGDPVESVLFLPSGGLLATAGGNVVKIWDVIGGGRLIHTMEGHNKTVSALSLGRVGNASTALGGGEPRLLSVSIDGYMKSFDFAAFKITHSMRYPAQLLSIGFSPSGNSRVVGTSNGVIYMGMKKKLLQEEKGTGSASVFDGYAPEPKKQVLKPTNYRYFHRGQTEKPRETDYPIKRAPKVKLAEHDKLLKKFRHREALVSVLSKKDPTSTVAVMEELVIRKKLLKCVANLDVDELGLLLRFLHKYATMPRYARFLMNLANKVIEMRPEDIQSNKHLSKHVGSLRRRVAEEIMIQRSLQEIQGMISPFLIIAGR</sequence>
<evidence type="ECO:0000256" key="7">
    <source>
        <dbReference type="SAM" id="MobiDB-lite"/>
    </source>
</evidence>
<evidence type="ECO:0000256" key="3">
    <source>
        <dbReference type="ARBA" id="ARBA00022574"/>
    </source>
</evidence>
<evidence type="ECO:0000313" key="10">
    <source>
        <dbReference type="Proteomes" id="UP000734854"/>
    </source>
</evidence>
<protein>
    <recommendedName>
        <fullName evidence="8">U3 small nucleolar RNA-associated protein 15 C-terminal domain-containing protein</fullName>
    </recommendedName>
</protein>
<proteinExistence type="predicted"/>
<dbReference type="Pfam" id="PF09384">
    <property type="entry name" value="UTP15_C"/>
    <property type="match status" value="1"/>
</dbReference>
<feature type="region of interest" description="Disordered" evidence="7">
    <location>
        <begin position="1"/>
        <end position="27"/>
    </location>
</feature>
<dbReference type="Proteomes" id="UP000734854">
    <property type="component" value="Unassembled WGS sequence"/>
</dbReference>
<dbReference type="PANTHER" id="PTHR19924">
    <property type="entry name" value="UTP15 U3 SMALL NUCLEOLAR RNA-ASSOCIATED PROTEIN 15 FAMILY MEMBER"/>
    <property type="match status" value="1"/>
</dbReference>
<dbReference type="InterPro" id="IPR018983">
    <property type="entry name" value="U3_snoRNA-assocProt_15_C"/>
</dbReference>
<keyword evidence="2" id="KW-0698">rRNA processing</keyword>
<dbReference type="GO" id="GO:0045943">
    <property type="term" value="P:positive regulation of transcription by RNA polymerase I"/>
    <property type="evidence" value="ECO:0007669"/>
    <property type="project" value="TreeGrafter"/>
</dbReference>
<evidence type="ECO:0000313" key="9">
    <source>
        <dbReference type="EMBL" id="KAG6539258.1"/>
    </source>
</evidence>
<comment type="caution">
    <text evidence="9">The sequence shown here is derived from an EMBL/GenBank/DDBJ whole genome shotgun (WGS) entry which is preliminary data.</text>
</comment>
<comment type="subcellular location">
    <subcellularLocation>
        <location evidence="1">Nucleus</location>
    </subcellularLocation>
</comment>
<evidence type="ECO:0000256" key="6">
    <source>
        <dbReference type="PROSITE-ProRule" id="PRU00221"/>
    </source>
</evidence>
<dbReference type="AlphaFoldDB" id="A0A8J5IVS0"/>
<dbReference type="PANTHER" id="PTHR19924:SF26">
    <property type="entry name" value="U3 SMALL NUCLEOLAR RNA-ASSOCIATED PROTEIN 15 HOMOLOG"/>
    <property type="match status" value="1"/>
</dbReference>
<dbReference type="GO" id="GO:0005730">
    <property type="term" value="C:nucleolus"/>
    <property type="evidence" value="ECO:0007669"/>
    <property type="project" value="InterPro"/>
</dbReference>
<dbReference type="Pfam" id="PF00400">
    <property type="entry name" value="WD40"/>
    <property type="match status" value="2"/>
</dbReference>
<dbReference type="PROSITE" id="PS50082">
    <property type="entry name" value="WD_REPEATS_2"/>
    <property type="match status" value="1"/>
</dbReference>
<evidence type="ECO:0000256" key="4">
    <source>
        <dbReference type="ARBA" id="ARBA00022737"/>
    </source>
</evidence>
<accession>A0A8J5IVS0</accession>
<feature type="domain" description="U3 small nucleolar RNA-associated protein 15 C-terminal" evidence="8">
    <location>
        <begin position="392"/>
        <end position="532"/>
    </location>
</feature>
<evidence type="ECO:0000256" key="5">
    <source>
        <dbReference type="ARBA" id="ARBA00023242"/>
    </source>
</evidence>
<dbReference type="SMART" id="SM00320">
    <property type="entry name" value="WD40"/>
    <property type="match status" value="6"/>
</dbReference>